<protein>
    <submittedName>
        <fullName evidence="2">Tetratricopeptide repeat protein</fullName>
    </submittedName>
</protein>
<dbReference type="OrthoDB" id="3218567at2"/>
<dbReference type="InterPro" id="IPR027417">
    <property type="entry name" value="P-loop_NTPase"/>
</dbReference>
<dbReference type="AlphaFoldDB" id="A0A561TTG8"/>
<proteinExistence type="predicted"/>
<dbReference type="EMBL" id="VIWT01000003">
    <property type="protein sequence ID" value="TWF90398.1"/>
    <property type="molecule type" value="Genomic_DNA"/>
</dbReference>
<dbReference type="Proteomes" id="UP000317940">
    <property type="component" value="Unassembled WGS sequence"/>
</dbReference>
<gene>
    <name evidence="2" type="ORF">FHX73_13442</name>
</gene>
<dbReference type="Gene3D" id="3.40.50.300">
    <property type="entry name" value="P-loop containing nucleotide triphosphate hydrolases"/>
    <property type="match status" value="1"/>
</dbReference>
<comment type="caution">
    <text evidence="2">The sequence shown here is derived from an EMBL/GenBank/DDBJ whole genome shotgun (WGS) entry which is preliminary data.</text>
</comment>
<dbReference type="InterPro" id="IPR009003">
    <property type="entry name" value="Peptidase_S1_PA"/>
</dbReference>
<evidence type="ECO:0000313" key="3">
    <source>
        <dbReference type="Proteomes" id="UP000317940"/>
    </source>
</evidence>
<dbReference type="Pfam" id="PF25199">
    <property type="entry name" value="nSTAND_NTPase5"/>
    <property type="match status" value="1"/>
</dbReference>
<accession>A0A561TTG8</accession>
<dbReference type="InterPro" id="IPR011990">
    <property type="entry name" value="TPR-like_helical_dom_sf"/>
</dbReference>
<feature type="domain" description="Novel STAND NTPase 5" evidence="1">
    <location>
        <begin position="245"/>
        <end position="367"/>
    </location>
</feature>
<dbReference type="PANTHER" id="PTHR19959">
    <property type="entry name" value="KINESIN LIGHT CHAIN"/>
    <property type="match status" value="1"/>
</dbReference>
<reference evidence="2 3" key="1">
    <citation type="submission" date="2019-06" db="EMBL/GenBank/DDBJ databases">
        <title>Sequencing the genomes of 1000 actinobacteria strains.</title>
        <authorList>
            <person name="Klenk H.-P."/>
        </authorList>
    </citation>
    <scope>NUCLEOTIDE SEQUENCE [LARGE SCALE GENOMIC DNA]</scope>
    <source>
        <strain evidence="2 3">DSM 44826</strain>
    </source>
</reference>
<evidence type="ECO:0000259" key="1">
    <source>
        <dbReference type="Pfam" id="PF25199"/>
    </source>
</evidence>
<dbReference type="SUPFAM" id="SSF50494">
    <property type="entry name" value="Trypsin-like serine proteases"/>
    <property type="match status" value="1"/>
</dbReference>
<name>A0A561TTG8_9ACTN</name>
<dbReference type="Pfam" id="PF13374">
    <property type="entry name" value="TPR_10"/>
    <property type="match status" value="3"/>
</dbReference>
<sequence length="1088" mass="114523">MERDRLAGVTGPGGSGAGYAVGGRLVLTSAHVTGPVGSRVEAFHPGGTGSADATVVWCGAPGGRDDAALVLVGESEQWRAPTAPVRWGRLVTDRTGTPCDTWGLPDEAQRPGRAVEAAQLRGEVNPGSGFVGNQYVMDLAQHPPAADGASPWGGLSGGAVCADRLLIGVVAADRARSGHGRLNVLPAYVLHHDPGFRAALAEHGAAAGGGLEAVEFQDLADPAQALAGSRAPATPAALLEAGRRAVPFHGRDELVAELADWCRAGGFGAWLLHGPGGQGKTRTAHQLADVLAEDGWAVLWPRATATARQLAELRHAARPLLVVLDYAETRADQLTALVEAAAEHPGSAPLKLLLLARTDGDWWAEARTATRLAEDLFAGARTHRLTPLEPDPALRAGHYRAAVRALAGRLPLVDGLGVHDWGSAVDALAPRQLDDDAYGNALTLQMTALADLLDTVAGGRVTAGQEAEGVEDRLLGHEHRYWRADADAEARGLRPALSTATLATAVAAAQLAGAADREQADRLWQRLPALADQPRDRRDQVTAWLAALYPNATGAPWGALQPDRLAERHIGRALETDPGLADQLLGGADARQQAQLLTGYSRAAAHPVFAGRLDARLTELCLRHHERLAAQIIATATHTGHPEPLITALDRLVEAPDTSVEHLGELSDLIPRRSRRLADTALRLGEALVRRHLALAGAEPGTHLPELATSLNNLAVRLTEAGRWAEARARAEGAVAIHLAQPSSGEQLPDLAMSLNNLSAQLATVGRWAEGLAVAEQATGHYRALAQATPAAYLPGLAMSLNNLSNRLSAAGRVGEGLAAIEEAVAIRRVLAEAGTDAHLSNLCNSLNNLSVRLAEAGRVGEGLAAIEEAVAIRRTLARASPDAYLPDLALALSNLANRLDEVGRPVDGLAAIEEAVDLYRTLARQSPDAHLPLLAGCLNNLAIKAREAGRGPTGLAAIGEAVDCYRRLLPVNPDAYLSRLADALNDLSVHLGEADRRAEGLVAIEEAVQHFRVVAREDPAAHLPKLANALFNSTIDLVESGRWAEGRAALAEAVQHYRTLVLADPGEYQAALEQALLLDAWLRQNGP</sequence>
<dbReference type="SUPFAM" id="SSF48452">
    <property type="entry name" value="TPR-like"/>
    <property type="match status" value="2"/>
</dbReference>
<dbReference type="Gene3D" id="1.25.40.10">
    <property type="entry name" value="Tetratricopeptide repeat domain"/>
    <property type="match status" value="2"/>
</dbReference>
<dbReference type="SUPFAM" id="SSF52540">
    <property type="entry name" value="P-loop containing nucleoside triphosphate hydrolases"/>
    <property type="match status" value="1"/>
</dbReference>
<organism evidence="2 3">
    <name type="scientific">Kitasatospora viridis</name>
    <dbReference type="NCBI Taxonomy" id="281105"/>
    <lineage>
        <taxon>Bacteria</taxon>
        <taxon>Bacillati</taxon>
        <taxon>Actinomycetota</taxon>
        <taxon>Actinomycetes</taxon>
        <taxon>Kitasatosporales</taxon>
        <taxon>Streptomycetaceae</taxon>
        <taxon>Kitasatospora</taxon>
    </lineage>
</organism>
<dbReference type="PANTHER" id="PTHR19959:SF119">
    <property type="entry name" value="FUNGAL LIPASE-LIKE DOMAIN-CONTAINING PROTEIN"/>
    <property type="match status" value="1"/>
</dbReference>
<evidence type="ECO:0000313" key="2">
    <source>
        <dbReference type="EMBL" id="TWF90398.1"/>
    </source>
</evidence>
<keyword evidence="3" id="KW-1185">Reference proteome</keyword>
<dbReference type="InterPro" id="IPR057574">
    <property type="entry name" value="nSTAND_NTPase5_dom"/>
</dbReference>